<dbReference type="Proteomes" id="UP000266292">
    <property type="component" value="Chromosome"/>
</dbReference>
<protein>
    <submittedName>
        <fullName evidence="2">Uncharacterized protein</fullName>
    </submittedName>
</protein>
<proteinExistence type="predicted"/>
<accession>A0A1X9YX77</accession>
<evidence type="ECO:0000313" key="3">
    <source>
        <dbReference type="Proteomes" id="UP000266292"/>
    </source>
</evidence>
<sequence>MKAIVFGVFLLLFAASATSLLTLDKQVLSSFDQGALTGRVIVLLVGLSGTFYSGKKLLKKN</sequence>
<feature type="transmembrane region" description="Helical" evidence="1">
    <location>
        <begin position="33"/>
        <end position="52"/>
    </location>
</feature>
<dbReference type="EMBL" id="CP021235">
    <property type="protein sequence ID" value="ARS37515.1"/>
    <property type="molecule type" value="Genomic_DNA"/>
</dbReference>
<name>A0A1X9YX77_9BACT</name>
<keyword evidence="1" id="KW-0812">Transmembrane</keyword>
<dbReference type="KEGG" id="pact:CA264_19945"/>
<organism evidence="2 3">
    <name type="scientific">Pontibacter actiniarum</name>
    <dbReference type="NCBI Taxonomy" id="323450"/>
    <lineage>
        <taxon>Bacteria</taxon>
        <taxon>Pseudomonadati</taxon>
        <taxon>Bacteroidota</taxon>
        <taxon>Cytophagia</taxon>
        <taxon>Cytophagales</taxon>
        <taxon>Hymenobacteraceae</taxon>
        <taxon>Pontibacter</taxon>
    </lineage>
</organism>
<keyword evidence="3" id="KW-1185">Reference proteome</keyword>
<dbReference type="AlphaFoldDB" id="A0A1X9YX77"/>
<reference evidence="3" key="1">
    <citation type="submission" date="2017-05" db="EMBL/GenBank/DDBJ databases">
        <authorList>
            <person name="Ray J."/>
            <person name="Price M."/>
            <person name="Deutschbauer A."/>
        </authorList>
    </citation>
    <scope>NUCLEOTIDE SEQUENCE [LARGE SCALE GENOMIC DNA]</scope>
    <source>
        <strain evidence="3">DSM 19842</strain>
    </source>
</reference>
<keyword evidence="1" id="KW-0472">Membrane</keyword>
<dbReference type="RefSeq" id="WP_025609177.1">
    <property type="nucleotide sequence ID" value="NZ_CP021235.1"/>
</dbReference>
<evidence type="ECO:0000313" key="2">
    <source>
        <dbReference type="EMBL" id="ARS37515.1"/>
    </source>
</evidence>
<gene>
    <name evidence="2" type="ORF">CA264_19945</name>
</gene>
<evidence type="ECO:0000256" key="1">
    <source>
        <dbReference type="SAM" id="Phobius"/>
    </source>
</evidence>
<keyword evidence="1" id="KW-1133">Transmembrane helix</keyword>